<comment type="caution">
    <text evidence="2">The sequence shown here is derived from an EMBL/GenBank/DDBJ whole genome shotgun (WGS) entry which is preliminary data.</text>
</comment>
<feature type="compositionally biased region" description="Basic and acidic residues" evidence="1">
    <location>
        <begin position="1"/>
        <end position="10"/>
    </location>
</feature>
<reference evidence="2 3" key="1">
    <citation type="submission" date="2019-12" db="EMBL/GenBank/DDBJ databases">
        <authorList>
            <person name="Alioto T."/>
            <person name="Alioto T."/>
            <person name="Gomez Garrido J."/>
        </authorList>
    </citation>
    <scope>NUCLEOTIDE SEQUENCE [LARGE SCALE GENOMIC DNA]</scope>
</reference>
<dbReference type="Gramene" id="OE9A028026T1">
    <property type="protein sequence ID" value="OE9A028026C1"/>
    <property type="gene ID" value="OE9A028026"/>
</dbReference>
<feature type="compositionally biased region" description="Basic and acidic residues" evidence="1">
    <location>
        <begin position="39"/>
        <end position="48"/>
    </location>
</feature>
<evidence type="ECO:0000256" key="1">
    <source>
        <dbReference type="SAM" id="MobiDB-lite"/>
    </source>
</evidence>
<accession>A0A8S0PSY3</accession>
<evidence type="ECO:0000313" key="3">
    <source>
        <dbReference type="Proteomes" id="UP000594638"/>
    </source>
</evidence>
<feature type="region of interest" description="Disordered" evidence="1">
    <location>
        <begin position="94"/>
        <end position="114"/>
    </location>
</feature>
<gene>
    <name evidence="2" type="ORF">OLEA9_A028026</name>
</gene>
<dbReference type="Proteomes" id="UP000594638">
    <property type="component" value="Unassembled WGS sequence"/>
</dbReference>
<keyword evidence="3" id="KW-1185">Reference proteome</keyword>
<protein>
    <submittedName>
        <fullName evidence="2">Uncharacterized protein</fullName>
    </submittedName>
</protein>
<organism evidence="2 3">
    <name type="scientific">Olea europaea subsp. europaea</name>
    <dbReference type="NCBI Taxonomy" id="158383"/>
    <lineage>
        <taxon>Eukaryota</taxon>
        <taxon>Viridiplantae</taxon>
        <taxon>Streptophyta</taxon>
        <taxon>Embryophyta</taxon>
        <taxon>Tracheophyta</taxon>
        <taxon>Spermatophyta</taxon>
        <taxon>Magnoliopsida</taxon>
        <taxon>eudicotyledons</taxon>
        <taxon>Gunneridae</taxon>
        <taxon>Pentapetalae</taxon>
        <taxon>asterids</taxon>
        <taxon>lamiids</taxon>
        <taxon>Lamiales</taxon>
        <taxon>Oleaceae</taxon>
        <taxon>Oleeae</taxon>
        <taxon>Olea</taxon>
    </lineage>
</organism>
<feature type="region of interest" description="Disordered" evidence="1">
    <location>
        <begin position="182"/>
        <end position="203"/>
    </location>
</feature>
<name>A0A8S0PSY3_OLEEU</name>
<evidence type="ECO:0000313" key="2">
    <source>
        <dbReference type="EMBL" id="CAA2957280.1"/>
    </source>
</evidence>
<dbReference type="PANTHER" id="PTHR33472">
    <property type="entry name" value="OS01G0106600 PROTEIN"/>
    <property type="match status" value="1"/>
</dbReference>
<dbReference type="AlphaFoldDB" id="A0A8S0PSY3"/>
<proteinExistence type="predicted"/>
<feature type="region of interest" description="Disordered" evidence="1">
    <location>
        <begin position="1"/>
        <end position="48"/>
    </location>
</feature>
<dbReference type="EMBL" id="CACTIH010000215">
    <property type="protein sequence ID" value="CAA2957280.1"/>
    <property type="molecule type" value="Genomic_DNA"/>
</dbReference>
<dbReference type="OrthoDB" id="1709592at2759"/>
<dbReference type="PANTHER" id="PTHR33472:SF24">
    <property type="entry name" value="VEGETATIVE CELL WALL PROTEIN GP1-LIKE"/>
    <property type="match status" value="1"/>
</dbReference>
<feature type="compositionally biased region" description="Basic and acidic residues" evidence="1">
    <location>
        <begin position="22"/>
        <end position="31"/>
    </location>
</feature>
<sequence>MEVEPSKSSEMEAVTISTVPQGHDKAEETQKLDSSSIDGNKKPLVESNAKLEETKEVYEVIQETKGAVNEKRNNKGSDFLIANSGSIAKGVEEASVTNESEQMHGETQGASSREQVPLHKEIGDDISTFVNRMAIGDPRNSHNDRPVNIITLVGENRGASMRLGSNSSKGKGAVHIRRGYKINPDENPEATTNGEGSWIGNKSEYAKGKEDKPIETYVNNNAQGINNSIVFNSSMTERDPGVHIITIRAKKEPIKSTDKKRPLEMQKDEFNMIPSQKLTYEPTVRRRCLQDHF</sequence>